<name>A0ABN8HR41_9NEOP</name>
<dbReference type="Proteomes" id="UP000837857">
    <property type="component" value="Chromosome 11"/>
</dbReference>
<evidence type="ECO:0000313" key="1">
    <source>
        <dbReference type="EMBL" id="CAH2039333.1"/>
    </source>
</evidence>
<evidence type="ECO:0000313" key="2">
    <source>
        <dbReference type="Proteomes" id="UP000837857"/>
    </source>
</evidence>
<reference evidence="1" key="1">
    <citation type="submission" date="2022-03" db="EMBL/GenBank/DDBJ databases">
        <authorList>
            <person name="Martin H S."/>
        </authorList>
    </citation>
    <scope>NUCLEOTIDE SEQUENCE</scope>
</reference>
<accession>A0ABN8HR41</accession>
<dbReference type="EMBL" id="OW152823">
    <property type="protein sequence ID" value="CAH2039333.1"/>
    <property type="molecule type" value="Genomic_DNA"/>
</dbReference>
<proteinExistence type="predicted"/>
<organism evidence="1 2">
    <name type="scientific">Iphiclides podalirius</name>
    <name type="common">scarce swallowtail</name>
    <dbReference type="NCBI Taxonomy" id="110791"/>
    <lineage>
        <taxon>Eukaryota</taxon>
        <taxon>Metazoa</taxon>
        <taxon>Ecdysozoa</taxon>
        <taxon>Arthropoda</taxon>
        <taxon>Hexapoda</taxon>
        <taxon>Insecta</taxon>
        <taxon>Pterygota</taxon>
        <taxon>Neoptera</taxon>
        <taxon>Endopterygota</taxon>
        <taxon>Lepidoptera</taxon>
        <taxon>Glossata</taxon>
        <taxon>Ditrysia</taxon>
        <taxon>Papilionoidea</taxon>
        <taxon>Papilionidae</taxon>
        <taxon>Papilioninae</taxon>
        <taxon>Iphiclides</taxon>
    </lineage>
</organism>
<gene>
    <name evidence="1" type="ORF">IPOD504_LOCUS1611</name>
</gene>
<keyword evidence="2" id="KW-1185">Reference proteome</keyword>
<sequence>MSSLVGKAHWFSDDQRPKPLASPYVGQERCVFLVRRRQGRGDWSFYGAANGSAMRCSSTCHLRRLRPTTCGEKLRLMNENGASKATNSN</sequence>
<protein>
    <submittedName>
        <fullName evidence="1">Uncharacterized protein</fullName>
    </submittedName>
</protein>
<feature type="non-terminal residue" evidence="1">
    <location>
        <position position="89"/>
    </location>
</feature>